<protein>
    <recommendedName>
        <fullName evidence="6">Arf-GAP domain-containing protein</fullName>
    </recommendedName>
</protein>
<sequence length="783" mass="83340">MLTGKLVKDIDRYQAVLTSLLSLEENKFCADCESKGPRWASWNLGIFICIRCAGIHRNLGVHISRVKSVNLDQWTQEQIQCVQEMGNAKARRLYEAFLPECFIRPETDQSAEMFIRDKYEKKKYMDKILDVNRLRKEKTCENIPMEPVVFEKMKLKRENSPKTQTQSPSISDLLGLDAPAPHAVVSNGRSSPGERGCPAAANPATMHSDLNLFSPLPASSTTSTKTTPVGSSMPRGCVAASVPENLSLFLDSAPRQEGSRTKMSKDSILSLYGTTPTWHQNLAARAGLYMNPAQLGYYGSYHSLATQGGAMGGGMITSHSMMALSGQQQNGVMGGPQNGMVLAQQNGMVLAQQNGMVPAQQNGMVLAQQNGMVPAQQNGMVPAQQNGMVPAQQNGMVPAQQNGMVPAQQNGMVPAQQNGMVLAQQNGMVLAQQNGMVLAQQNGFMAQQGVMGQAVNTSPFLVGVPHNMIAQQQSIMGAQHKGMMGAQQNGMMGAQQNGMMGAQQNGMMGAQQNGMMGAPQNGMMGAQQNGMMGAQQNGMMGAPQNGMMGAPQNGMMGVPQNGMMEVPQNGMMGAQQNDMMGAQQIGMMGAQQNDTMGAPQNGMMEAQQNGIMGAQQNGMMGAQQNGMMGAQQNGMMGAPQNGMMGAQQSGMMGIPQNGMMGAPQNGMMGAQQSGMMGAQQNGMTGAQQNGMMGAQQNGMTGAQQNGMMGAQQNGIKGGVAAVPQQVYGVQQCQQQQWNITQMTQHMAGVNFYGANGMMGYGGQHMEGPTTQSSTHMMTSHIWK</sequence>
<dbReference type="Ensembl" id="ENSOMYT00000135822.1">
    <property type="protein sequence ID" value="ENSOMYP00000109511.1"/>
    <property type="gene ID" value="ENSOMYG00000054361.1"/>
</dbReference>
<dbReference type="PRINTS" id="PR00405">
    <property type="entry name" value="REVINTRACTNG"/>
</dbReference>
<dbReference type="InterPro" id="IPR051718">
    <property type="entry name" value="ARF_GTPase-activating"/>
</dbReference>
<keyword evidence="2" id="KW-0479">Metal-binding</keyword>
<dbReference type="SMART" id="SM00105">
    <property type="entry name" value="ArfGap"/>
    <property type="match status" value="1"/>
</dbReference>
<keyword evidence="8" id="KW-1185">Reference proteome</keyword>
<dbReference type="GO" id="GO:0005737">
    <property type="term" value="C:cytoplasm"/>
    <property type="evidence" value="ECO:0007669"/>
    <property type="project" value="TreeGrafter"/>
</dbReference>
<dbReference type="InterPro" id="IPR037278">
    <property type="entry name" value="ARFGAP/RecO"/>
</dbReference>
<dbReference type="PROSITE" id="PS50115">
    <property type="entry name" value="ARFGAP"/>
    <property type="match status" value="1"/>
</dbReference>
<organism evidence="7 8">
    <name type="scientific">Oncorhynchus mykiss</name>
    <name type="common">Rainbow trout</name>
    <name type="synonym">Salmo gairdneri</name>
    <dbReference type="NCBI Taxonomy" id="8022"/>
    <lineage>
        <taxon>Eukaryota</taxon>
        <taxon>Metazoa</taxon>
        <taxon>Chordata</taxon>
        <taxon>Craniata</taxon>
        <taxon>Vertebrata</taxon>
        <taxon>Euteleostomi</taxon>
        <taxon>Actinopterygii</taxon>
        <taxon>Neopterygii</taxon>
        <taxon>Teleostei</taxon>
        <taxon>Protacanthopterygii</taxon>
        <taxon>Salmoniformes</taxon>
        <taxon>Salmonidae</taxon>
        <taxon>Salmoninae</taxon>
        <taxon>Oncorhynchus</taxon>
    </lineage>
</organism>
<dbReference type="Proteomes" id="UP000694395">
    <property type="component" value="Chromosome 32"/>
</dbReference>
<dbReference type="GeneTree" id="ENSGT00940000158387"/>
<dbReference type="GO" id="GO:0005096">
    <property type="term" value="F:GTPase activator activity"/>
    <property type="evidence" value="ECO:0007669"/>
    <property type="project" value="UniProtKB-KW"/>
</dbReference>
<evidence type="ECO:0000256" key="1">
    <source>
        <dbReference type="ARBA" id="ARBA00022468"/>
    </source>
</evidence>
<dbReference type="InterPro" id="IPR038508">
    <property type="entry name" value="ArfGAP_dom_sf"/>
</dbReference>
<keyword evidence="1" id="KW-0343">GTPase activation</keyword>
<evidence type="ECO:0000256" key="3">
    <source>
        <dbReference type="ARBA" id="ARBA00022771"/>
    </source>
</evidence>
<dbReference type="SUPFAM" id="SSF57863">
    <property type="entry name" value="ArfGap/RecO-like zinc finger"/>
    <property type="match status" value="1"/>
</dbReference>
<reference evidence="7" key="3">
    <citation type="submission" date="2025-09" db="UniProtKB">
        <authorList>
            <consortium name="Ensembl"/>
        </authorList>
    </citation>
    <scope>IDENTIFICATION</scope>
</reference>
<proteinExistence type="predicted"/>
<name>A0A8K9UDW8_ONCMY</name>
<reference evidence="7" key="1">
    <citation type="submission" date="2020-07" db="EMBL/GenBank/DDBJ databases">
        <title>A long reads based de novo assembly of the rainbow trout Arlee double haploid line genome.</title>
        <authorList>
            <person name="Gao G."/>
            <person name="Palti Y."/>
        </authorList>
    </citation>
    <scope>NUCLEOTIDE SEQUENCE [LARGE SCALE GENOMIC DNA]</scope>
</reference>
<evidence type="ECO:0000256" key="2">
    <source>
        <dbReference type="ARBA" id="ARBA00022723"/>
    </source>
</evidence>
<dbReference type="CDD" id="cd08859">
    <property type="entry name" value="ArfGap_SMAP2"/>
    <property type="match status" value="1"/>
</dbReference>
<reference evidence="7" key="2">
    <citation type="submission" date="2025-08" db="UniProtKB">
        <authorList>
            <consortium name="Ensembl"/>
        </authorList>
    </citation>
    <scope>IDENTIFICATION</scope>
</reference>
<evidence type="ECO:0000313" key="8">
    <source>
        <dbReference type="Proteomes" id="UP000694395"/>
    </source>
</evidence>
<keyword evidence="3 5" id="KW-0863">Zinc-finger</keyword>
<feature type="domain" description="Arf-GAP" evidence="6">
    <location>
        <begin position="14"/>
        <end position="138"/>
    </location>
</feature>
<evidence type="ECO:0000256" key="4">
    <source>
        <dbReference type="ARBA" id="ARBA00022833"/>
    </source>
</evidence>
<dbReference type="PANTHER" id="PTHR45705:SF4">
    <property type="entry name" value="STROMAL MEMBRANE-ASSOCIATED PROTEIN 2"/>
    <property type="match status" value="1"/>
</dbReference>
<dbReference type="Gene3D" id="1.10.220.150">
    <property type="entry name" value="Arf GTPase activating protein"/>
    <property type="match status" value="1"/>
</dbReference>
<keyword evidence="4" id="KW-0862">Zinc</keyword>
<accession>A0A8K9UDW8</accession>
<evidence type="ECO:0000313" key="7">
    <source>
        <dbReference type="Ensembl" id="ENSOMYP00000109511.1"/>
    </source>
</evidence>
<dbReference type="InterPro" id="IPR001164">
    <property type="entry name" value="ArfGAP_dom"/>
</dbReference>
<evidence type="ECO:0000259" key="6">
    <source>
        <dbReference type="PROSITE" id="PS50115"/>
    </source>
</evidence>
<dbReference type="AlphaFoldDB" id="A0A8K9UDW8"/>
<evidence type="ECO:0000256" key="5">
    <source>
        <dbReference type="PROSITE-ProRule" id="PRU00288"/>
    </source>
</evidence>
<dbReference type="FunFam" id="1.10.220.150:FF:000009">
    <property type="entry name" value="stromal membrane-associated protein 1 isoform X1"/>
    <property type="match status" value="1"/>
</dbReference>
<dbReference type="PANTHER" id="PTHR45705">
    <property type="entry name" value="FI20236P1"/>
    <property type="match status" value="1"/>
</dbReference>
<dbReference type="Pfam" id="PF01412">
    <property type="entry name" value="ArfGap"/>
    <property type="match status" value="1"/>
</dbReference>
<dbReference type="GO" id="GO:0008270">
    <property type="term" value="F:zinc ion binding"/>
    <property type="evidence" value="ECO:0007669"/>
    <property type="project" value="UniProtKB-KW"/>
</dbReference>